<accession>A0A372JDI6</accession>
<protein>
    <recommendedName>
        <fullName evidence="1">Up-regulated in Daf-2 domain-containing protein</fullName>
    </recommendedName>
</protein>
<reference evidence="2 3" key="1">
    <citation type="submission" date="2018-08" db="EMBL/GenBank/DDBJ databases">
        <title>Actinomadura jelena sp. nov., a novel Actinomycete isolated from soil in Chad.</title>
        <authorList>
            <person name="Shi L."/>
        </authorList>
    </citation>
    <scope>NUCLEOTIDE SEQUENCE [LARGE SCALE GENOMIC DNA]</scope>
    <source>
        <strain evidence="2 3">NEAU-G17</strain>
    </source>
</reference>
<dbReference type="EMBL" id="QURH01000883">
    <property type="protein sequence ID" value="RFU38030.1"/>
    <property type="molecule type" value="Genomic_DNA"/>
</dbReference>
<dbReference type="AlphaFoldDB" id="A0A372JDI6"/>
<gene>
    <name evidence="2" type="ORF">DZF91_29795</name>
</gene>
<dbReference type="Gene3D" id="2.60.40.3820">
    <property type="match status" value="1"/>
</dbReference>
<dbReference type="InterPro" id="IPR041157">
    <property type="entry name" value="PUD1/2"/>
</dbReference>
<dbReference type="Pfam" id="PF18457">
    <property type="entry name" value="PUD1_2"/>
    <property type="match status" value="1"/>
</dbReference>
<evidence type="ECO:0000313" key="3">
    <source>
        <dbReference type="Proteomes" id="UP000261811"/>
    </source>
</evidence>
<evidence type="ECO:0000313" key="2">
    <source>
        <dbReference type="EMBL" id="RFU38030.1"/>
    </source>
</evidence>
<evidence type="ECO:0000259" key="1">
    <source>
        <dbReference type="Pfam" id="PF18457"/>
    </source>
</evidence>
<dbReference type="Proteomes" id="UP000261811">
    <property type="component" value="Unassembled WGS sequence"/>
</dbReference>
<organism evidence="2 3">
    <name type="scientific">Actinomadura logoneensis</name>
    <dbReference type="NCBI Taxonomy" id="2293572"/>
    <lineage>
        <taxon>Bacteria</taxon>
        <taxon>Bacillati</taxon>
        <taxon>Actinomycetota</taxon>
        <taxon>Actinomycetes</taxon>
        <taxon>Streptosporangiales</taxon>
        <taxon>Thermomonosporaceae</taxon>
        <taxon>Actinomadura</taxon>
    </lineage>
</organism>
<feature type="domain" description="Up-regulated in Daf-2" evidence="1">
    <location>
        <begin position="3"/>
        <end position="70"/>
    </location>
</feature>
<comment type="caution">
    <text evidence="2">The sequence shown here is derived from an EMBL/GenBank/DDBJ whole genome shotgun (WGS) entry which is preliminary data.</text>
</comment>
<proteinExistence type="predicted"/>
<sequence length="116" mass="13177">MKVTVNTGAEVTNLHVQHRYDRDHYDDKEWTEAKDGDVLTGLSATFWTGFIRTGVDYWWIKFTCEGKTYTCKDDFYCYLTADDGESGGPVMITFSRGSMTVNPPKSSSCQVTVYET</sequence>
<name>A0A372JDI6_9ACTN</name>
<keyword evidence="3" id="KW-1185">Reference proteome</keyword>